<accession>A0AAP2G0U9</accession>
<evidence type="ECO:0008006" key="3">
    <source>
        <dbReference type="Google" id="ProtNLM"/>
    </source>
</evidence>
<organism evidence="1 2">
    <name type="scientific">Litoribacter ruber</name>
    <dbReference type="NCBI Taxonomy" id="702568"/>
    <lineage>
        <taxon>Bacteria</taxon>
        <taxon>Pseudomonadati</taxon>
        <taxon>Bacteroidota</taxon>
        <taxon>Cytophagia</taxon>
        <taxon>Cytophagales</taxon>
        <taxon>Cyclobacteriaceae</taxon>
        <taxon>Litoribacter</taxon>
    </lineage>
</organism>
<evidence type="ECO:0000313" key="2">
    <source>
        <dbReference type="Proteomes" id="UP001319104"/>
    </source>
</evidence>
<comment type="caution">
    <text evidence="1">The sequence shown here is derived from an EMBL/GenBank/DDBJ whole genome shotgun (WGS) entry which is preliminary data.</text>
</comment>
<name>A0AAP2G0U9_9BACT</name>
<dbReference type="RefSeq" id="WP_213944393.1">
    <property type="nucleotide sequence ID" value="NZ_JAHCMY010000002.1"/>
</dbReference>
<proteinExistence type="predicted"/>
<dbReference type="Gene3D" id="3.30.530.20">
    <property type="match status" value="1"/>
</dbReference>
<sequence length="144" mass="17183">MRISIKTLVNQDLGKVKSQFNSSLLEKLSPPFPKVSIKRFDGIDLEDQFEMELNFGFFKQQWKGKVTRSYEGKETFFFIDEGNKLPFFLKSWKHQHLLLSKNGKTEIVDNITFEGKVFPLTLLLYPAMYLQFLYRKPIYRRLFR</sequence>
<protein>
    <recommendedName>
        <fullName evidence="3">Ligand-binding SRPBCC domain-containing protein</fullName>
    </recommendedName>
</protein>
<keyword evidence="2" id="KW-1185">Reference proteome</keyword>
<dbReference type="InterPro" id="IPR023393">
    <property type="entry name" value="START-like_dom_sf"/>
</dbReference>
<gene>
    <name evidence="1" type="ORF">KI659_05665</name>
</gene>
<reference evidence="1 2" key="1">
    <citation type="submission" date="2021-05" db="EMBL/GenBank/DDBJ databases">
        <authorList>
            <person name="Zhang Z.D."/>
            <person name="Osman G."/>
        </authorList>
    </citation>
    <scope>NUCLEOTIDE SEQUENCE [LARGE SCALE GENOMIC DNA]</scope>
    <source>
        <strain evidence="1 2">KCTC 32217</strain>
    </source>
</reference>
<dbReference type="Proteomes" id="UP001319104">
    <property type="component" value="Unassembled WGS sequence"/>
</dbReference>
<dbReference type="AlphaFoldDB" id="A0AAP2G0U9"/>
<evidence type="ECO:0000313" key="1">
    <source>
        <dbReference type="EMBL" id="MBS9523504.1"/>
    </source>
</evidence>
<dbReference type="EMBL" id="JAHCMY010000002">
    <property type="protein sequence ID" value="MBS9523504.1"/>
    <property type="molecule type" value="Genomic_DNA"/>
</dbReference>